<dbReference type="AlphaFoldDB" id="K0KRE7"/>
<keyword evidence="2" id="KW-1185">Reference proteome</keyword>
<gene>
    <name evidence="1" type="primary">COG7</name>
    <name evidence="1" type="ORF">BN7_5301</name>
</gene>
<reference evidence="1 2" key="1">
    <citation type="journal article" date="2012" name="Eukaryot. Cell">
        <title>Draft genome sequence of Wickerhamomyces ciferrii NRRL Y-1031 F-60-10.</title>
        <authorList>
            <person name="Schneider J."/>
            <person name="Andrea H."/>
            <person name="Blom J."/>
            <person name="Jaenicke S."/>
            <person name="Ruckert C."/>
            <person name="Schorsch C."/>
            <person name="Szczepanowski R."/>
            <person name="Farwick M."/>
            <person name="Goesmann A."/>
            <person name="Puhler A."/>
            <person name="Schaffer S."/>
            <person name="Tauch A."/>
            <person name="Kohler T."/>
            <person name="Brinkrolf K."/>
        </authorList>
    </citation>
    <scope>NUCLEOTIDE SEQUENCE [LARGE SCALE GENOMIC DNA]</scope>
    <source>
        <strain evidence="2">ATCC 14091 / BCRC 22168 / CBS 111 / JCM 3599 / NBRC 0793 / NRRL Y-1031 F-60-10</strain>
    </source>
</reference>
<proteinExistence type="predicted"/>
<accession>K0KRE7</accession>
<protein>
    <submittedName>
        <fullName evidence="1">Conserved oligomeric Golgi complex subunit</fullName>
    </submittedName>
</protein>
<dbReference type="STRING" id="1206466.K0KRE7"/>
<sequence length="312" mass="35619">MSEELLSMFFDDEFVPHAYLDAFFTNGSKSINLKNQSTINQLQNNSSLLLSNLDFLTNELTNDLESKINKLYNSNSIVSYSYQNLNNNNTNNDNSSKLKPTSRLEYYIDSLIISIQSLKEIIETTSNKINDIKGGTPSDSEENQTLTSTNTSTVQKLINLSTAKVNLLQVLKNFELLKSIIDISKNNSSNQNDISKITAPTSTSSMKNSQNIDNITTTPLEFQNSLNSLSDTIIEQFNLKISKEDNHTIDFEFLKKINNFINLLPIFKNLNGFYNIYNDFIKKVNKSKQNYLNTKDSEYFENFDDLFNEVLN</sequence>
<dbReference type="InParanoid" id="K0KRE7"/>
<dbReference type="EMBL" id="CAIF01000207">
    <property type="protein sequence ID" value="CCH45716.1"/>
    <property type="molecule type" value="Genomic_DNA"/>
</dbReference>
<dbReference type="FunCoup" id="K0KRE7">
    <property type="interactions" value="41"/>
</dbReference>
<name>K0KRE7_WICCF</name>
<comment type="caution">
    <text evidence="1">The sequence shown here is derived from an EMBL/GenBank/DDBJ whole genome shotgun (WGS) entry which is preliminary data.</text>
</comment>
<organism evidence="1 2">
    <name type="scientific">Wickerhamomyces ciferrii (strain ATCC 14091 / BCRC 22168 / CBS 111 / JCM 3599 / NBRC 0793 / NRRL Y-1031 F-60-10)</name>
    <name type="common">Yeast</name>
    <name type="synonym">Pichia ciferrii</name>
    <dbReference type="NCBI Taxonomy" id="1206466"/>
    <lineage>
        <taxon>Eukaryota</taxon>
        <taxon>Fungi</taxon>
        <taxon>Dikarya</taxon>
        <taxon>Ascomycota</taxon>
        <taxon>Saccharomycotina</taxon>
        <taxon>Saccharomycetes</taxon>
        <taxon>Phaffomycetales</taxon>
        <taxon>Wickerhamomycetaceae</taxon>
        <taxon>Wickerhamomyces</taxon>
    </lineage>
</organism>
<evidence type="ECO:0000313" key="2">
    <source>
        <dbReference type="Proteomes" id="UP000009328"/>
    </source>
</evidence>
<evidence type="ECO:0000313" key="1">
    <source>
        <dbReference type="EMBL" id="CCH45716.1"/>
    </source>
</evidence>
<dbReference type="eggNOG" id="ENOG502RXQM">
    <property type="taxonomic scope" value="Eukaryota"/>
</dbReference>
<dbReference type="Proteomes" id="UP000009328">
    <property type="component" value="Unassembled WGS sequence"/>
</dbReference>
<dbReference type="HOGENOM" id="CLU_086134_1_0_1"/>
<dbReference type="Gene3D" id="6.10.250.2790">
    <property type="match status" value="1"/>
</dbReference>